<dbReference type="Proteomes" id="UP000198870">
    <property type="component" value="Unassembled WGS sequence"/>
</dbReference>
<evidence type="ECO:0000256" key="5">
    <source>
        <dbReference type="RuleBase" id="RU363041"/>
    </source>
</evidence>
<organism evidence="6 7">
    <name type="scientific">Desulfoluna spongiiphila</name>
    <dbReference type="NCBI Taxonomy" id="419481"/>
    <lineage>
        <taxon>Bacteria</taxon>
        <taxon>Pseudomonadati</taxon>
        <taxon>Thermodesulfobacteriota</taxon>
        <taxon>Desulfobacteria</taxon>
        <taxon>Desulfobacterales</taxon>
        <taxon>Desulfolunaceae</taxon>
        <taxon>Desulfoluna</taxon>
    </lineage>
</organism>
<gene>
    <name evidence="6" type="ORF">SAMN05216233_13126</name>
</gene>
<keyword evidence="3 5" id="KW-1133">Transmembrane helix</keyword>
<feature type="transmembrane region" description="Helical" evidence="5">
    <location>
        <begin position="32"/>
        <end position="58"/>
    </location>
</feature>
<evidence type="ECO:0000256" key="2">
    <source>
        <dbReference type="ARBA" id="ARBA00022692"/>
    </source>
</evidence>
<accession>A0A1G5JI86</accession>
<keyword evidence="7" id="KW-1185">Reference proteome</keyword>
<dbReference type="AlphaFoldDB" id="A0A1G5JI86"/>
<evidence type="ECO:0000256" key="1">
    <source>
        <dbReference type="ARBA" id="ARBA00004141"/>
    </source>
</evidence>
<keyword evidence="5" id="KW-1003">Cell membrane</keyword>
<keyword evidence="4 5" id="KW-0472">Membrane</keyword>
<name>A0A1G5JI86_9BACT</name>
<dbReference type="EMBL" id="FMUX01000031">
    <property type="protein sequence ID" value="SCY87884.1"/>
    <property type="molecule type" value="Genomic_DNA"/>
</dbReference>
<evidence type="ECO:0000256" key="4">
    <source>
        <dbReference type="ARBA" id="ARBA00023136"/>
    </source>
</evidence>
<dbReference type="InterPro" id="IPR002781">
    <property type="entry name" value="TM_pro_TauE-like"/>
</dbReference>
<protein>
    <recommendedName>
        <fullName evidence="5">Probable membrane transporter protein</fullName>
    </recommendedName>
</protein>
<dbReference type="RefSeq" id="WP_092215562.1">
    <property type="nucleotide sequence ID" value="NZ_FMUX01000031.1"/>
</dbReference>
<feature type="transmembrane region" description="Helical" evidence="5">
    <location>
        <begin position="70"/>
        <end position="88"/>
    </location>
</feature>
<sequence>MMTFLLTGIVVFLTHTLEVITGFGCTVLAFPFVTWILGIYEAKILLAVLTWILGAYLVSTKFRHINWRQFGIIVGLVGLGMPVGIYLFNHFPSDTLKLLLGIFIVCTSIMQLKKEYGGIQLRVTIPEWVYYMLLVFGGILHGAFATGGPFVVLYATRKLRDKGEFRATLSLLWVSVNTFLIATDATFDPLLSNIAAVATQGAAMGQSLLNLVWSLPFLLVGILIGEVVHHRVDAALFRKIVFWVLLATGVFIILAHVLHIG</sequence>
<dbReference type="OrthoDB" id="580892at2"/>
<dbReference type="Pfam" id="PF01925">
    <property type="entry name" value="TauE"/>
    <property type="match status" value="1"/>
</dbReference>
<feature type="transmembrane region" description="Helical" evidence="5">
    <location>
        <begin position="207"/>
        <end position="228"/>
    </location>
</feature>
<comment type="similarity">
    <text evidence="5">Belongs to the 4-toluene sulfonate uptake permease (TSUP) (TC 2.A.102) family.</text>
</comment>
<reference evidence="6 7" key="1">
    <citation type="submission" date="2016-10" db="EMBL/GenBank/DDBJ databases">
        <authorList>
            <person name="de Groot N.N."/>
        </authorList>
    </citation>
    <scope>NUCLEOTIDE SEQUENCE [LARGE SCALE GENOMIC DNA]</scope>
    <source>
        <strain evidence="6 7">AA1</strain>
    </source>
</reference>
<feature type="transmembrane region" description="Helical" evidence="5">
    <location>
        <begin position="167"/>
        <end position="187"/>
    </location>
</feature>
<evidence type="ECO:0000256" key="3">
    <source>
        <dbReference type="ARBA" id="ARBA00022989"/>
    </source>
</evidence>
<comment type="subcellular location">
    <subcellularLocation>
        <location evidence="5">Cell membrane</location>
        <topology evidence="5">Multi-pass membrane protein</topology>
    </subcellularLocation>
    <subcellularLocation>
        <location evidence="1">Membrane</location>
        <topology evidence="1">Multi-pass membrane protein</topology>
    </subcellularLocation>
</comment>
<evidence type="ECO:0000313" key="6">
    <source>
        <dbReference type="EMBL" id="SCY87884.1"/>
    </source>
</evidence>
<evidence type="ECO:0000313" key="7">
    <source>
        <dbReference type="Proteomes" id="UP000198870"/>
    </source>
</evidence>
<proteinExistence type="inferred from homology"/>
<feature type="transmembrane region" description="Helical" evidence="5">
    <location>
        <begin position="240"/>
        <end position="260"/>
    </location>
</feature>
<keyword evidence="2 5" id="KW-0812">Transmembrane</keyword>
<feature type="transmembrane region" description="Helical" evidence="5">
    <location>
        <begin position="128"/>
        <end position="155"/>
    </location>
</feature>
<dbReference type="GO" id="GO:0005886">
    <property type="term" value="C:plasma membrane"/>
    <property type="evidence" value="ECO:0007669"/>
    <property type="project" value="UniProtKB-SubCell"/>
</dbReference>